<name>A0A919S809_9ACTN</name>
<keyword evidence="2" id="KW-0418">Kinase</keyword>
<dbReference type="Pfam" id="PF00480">
    <property type="entry name" value="ROK"/>
    <property type="match status" value="1"/>
</dbReference>
<reference evidence="2" key="1">
    <citation type="submission" date="2021-03" db="EMBL/GenBank/DDBJ databases">
        <title>Whole genome shotgun sequence of Actinoplanes auranticolor NBRC 12245.</title>
        <authorList>
            <person name="Komaki H."/>
            <person name="Tamura T."/>
        </authorList>
    </citation>
    <scope>NUCLEOTIDE SEQUENCE</scope>
    <source>
        <strain evidence="2">NBRC 12245</strain>
    </source>
</reference>
<dbReference type="Gene3D" id="1.10.10.10">
    <property type="entry name" value="Winged helix-like DNA-binding domain superfamily/Winged helix DNA-binding domain"/>
    <property type="match status" value="1"/>
</dbReference>
<dbReference type="Gene3D" id="3.30.420.40">
    <property type="match status" value="2"/>
</dbReference>
<dbReference type="InterPro" id="IPR043129">
    <property type="entry name" value="ATPase_NBD"/>
</dbReference>
<dbReference type="InterPro" id="IPR000600">
    <property type="entry name" value="ROK"/>
</dbReference>
<dbReference type="PROSITE" id="PS01125">
    <property type="entry name" value="ROK"/>
    <property type="match status" value="1"/>
</dbReference>
<dbReference type="InterPro" id="IPR036390">
    <property type="entry name" value="WH_DNA-bd_sf"/>
</dbReference>
<keyword evidence="3" id="KW-1185">Reference proteome</keyword>
<accession>A0A919S809</accession>
<dbReference type="GO" id="GO:0016301">
    <property type="term" value="F:kinase activity"/>
    <property type="evidence" value="ECO:0007669"/>
    <property type="project" value="UniProtKB-KW"/>
</dbReference>
<organism evidence="2 3">
    <name type="scientific">Actinoplanes auranticolor</name>
    <dbReference type="NCBI Taxonomy" id="47988"/>
    <lineage>
        <taxon>Bacteria</taxon>
        <taxon>Bacillati</taxon>
        <taxon>Actinomycetota</taxon>
        <taxon>Actinomycetes</taxon>
        <taxon>Micromonosporales</taxon>
        <taxon>Micromonosporaceae</taxon>
        <taxon>Actinoplanes</taxon>
    </lineage>
</organism>
<dbReference type="PANTHER" id="PTHR18964:SF173">
    <property type="entry name" value="GLUCOKINASE"/>
    <property type="match status" value="1"/>
</dbReference>
<dbReference type="RefSeq" id="WP_212988474.1">
    <property type="nucleotide sequence ID" value="NZ_BAABEA010000019.1"/>
</dbReference>
<gene>
    <name evidence="2" type="ORF">Aau02nite_24430</name>
</gene>
<dbReference type="Proteomes" id="UP000681340">
    <property type="component" value="Unassembled WGS sequence"/>
</dbReference>
<dbReference type="InterPro" id="IPR036388">
    <property type="entry name" value="WH-like_DNA-bd_sf"/>
</dbReference>
<dbReference type="PANTHER" id="PTHR18964">
    <property type="entry name" value="ROK (REPRESSOR, ORF, KINASE) FAMILY"/>
    <property type="match status" value="1"/>
</dbReference>
<dbReference type="SUPFAM" id="SSF46785">
    <property type="entry name" value="Winged helix' DNA-binding domain"/>
    <property type="match status" value="1"/>
</dbReference>
<evidence type="ECO:0000313" key="3">
    <source>
        <dbReference type="Proteomes" id="UP000681340"/>
    </source>
</evidence>
<proteinExistence type="inferred from homology"/>
<dbReference type="EMBL" id="BOQL01000021">
    <property type="protein sequence ID" value="GIM66782.1"/>
    <property type="molecule type" value="Genomic_DNA"/>
</dbReference>
<sequence length="403" mass="42076">MLIRDRAGGNQNSAGHLLWLVRTGRARTRGELQSYTGLARSTITQRLDLLRATGYLRASGVEGSTGGRPAELLEVDTGHGVVLVADLGGNHARAAVVDLGGQPLAEEHEPIKIGRGPESVLGWVDGAFRRLLAETGWDPDRVRGIGVGVPGPVEFDVGVVTQPPIMPGWDGYPIAEALRRTWNRPVFVDNDANLMALGEQTVHYPGCPALVLVKVATGIGAGVVIDGQVYRGIDGGAGDIGHIRLHGHPEARCECGLYGCLAAVASGLALAQRLTAGGTPTSSGAELVERIRSGHVEAVHLARTAGKLVGEVLSTVVCMLNPAVLIIAGDLADIHFVTGVREVLYQSALPRSTRHLEVTTSRLGAQSAVAGGYAMVVDQVYAPAAVDAELARMVPADLAGSGR</sequence>
<dbReference type="SUPFAM" id="SSF53067">
    <property type="entry name" value="Actin-like ATPase domain"/>
    <property type="match status" value="1"/>
</dbReference>
<comment type="similarity">
    <text evidence="1">Belongs to the ROK (NagC/XylR) family.</text>
</comment>
<evidence type="ECO:0000313" key="2">
    <source>
        <dbReference type="EMBL" id="GIM66782.1"/>
    </source>
</evidence>
<comment type="caution">
    <text evidence="2">The sequence shown here is derived from an EMBL/GenBank/DDBJ whole genome shotgun (WGS) entry which is preliminary data.</text>
</comment>
<dbReference type="InterPro" id="IPR049874">
    <property type="entry name" value="ROK_cs"/>
</dbReference>
<dbReference type="AlphaFoldDB" id="A0A919S809"/>
<evidence type="ECO:0000256" key="1">
    <source>
        <dbReference type="ARBA" id="ARBA00006479"/>
    </source>
</evidence>
<keyword evidence="2" id="KW-0808">Transferase</keyword>
<protein>
    <submittedName>
        <fullName evidence="2">Sugar kinase</fullName>
    </submittedName>
</protein>